<evidence type="ECO:0000313" key="2">
    <source>
        <dbReference type="Proteomes" id="UP000095280"/>
    </source>
</evidence>
<sequence length="443" mass="47102">MSCVIASPTPPPLPNGRNVQVMVGLGSPVTSQSRRTVSPSSTVVFGEMRRKTGLAPTSTLKIFSSRPCGPSATILYWPRISFETYSMPPLPPPPDRVSTGIDWNVSPGPERLDQLILGAYSPDQGQSRVSCTWMPVVILPEESLFSDTGVPRSSSRVTARQAYTPAWCSDTDWKLFAAVGMPIADEATTAESAPESGAELELATSTGRLEPFSNNSNSGARRFGLSRHSSATGSGPGDAGHGNPLLAATLVSVGQVDPLNKYGVDWHQQRPKSCGVGAPAVLRNSRPDVEIDRSLTEGFAESLQREPELVIGLVKVKCGQPNFLVVTNVVDRIAELTADACRWGVGNQRTLVGGSDACSWHSSTTRSFDFSCRFVGGSIRATVTLGFSPEMLLASLASDSRFASHRIVAREPSRMSVRAGGHTCQVIGSAFAPRSTARAKGEG</sequence>
<name>A0A1I8JND2_9PLAT</name>
<organism evidence="2 3">
    <name type="scientific">Macrostomum lignano</name>
    <dbReference type="NCBI Taxonomy" id="282301"/>
    <lineage>
        <taxon>Eukaryota</taxon>
        <taxon>Metazoa</taxon>
        <taxon>Spiralia</taxon>
        <taxon>Lophotrochozoa</taxon>
        <taxon>Platyhelminthes</taxon>
        <taxon>Rhabditophora</taxon>
        <taxon>Macrostomorpha</taxon>
        <taxon>Macrostomida</taxon>
        <taxon>Macrostomidae</taxon>
        <taxon>Macrostomum</taxon>
    </lineage>
</organism>
<feature type="region of interest" description="Disordered" evidence="1">
    <location>
        <begin position="187"/>
        <end position="243"/>
    </location>
</feature>
<evidence type="ECO:0000313" key="3">
    <source>
        <dbReference type="WBParaSite" id="snap_masked-unitig_11062-processed-gene-0.1-mRNA-1"/>
    </source>
</evidence>
<proteinExistence type="predicted"/>
<dbReference type="Proteomes" id="UP000095280">
    <property type="component" value="Unplaced"/>
</dbReference>
<reference evidence="3" key="1">
    <citation type="submission" date="2016-11" db="UniProtKB">
        <authorList>
            <consortium name="WormBaseParasite"/>
        </authorList>
    </citation>
    <scope>IDENTIFICATION</scope>
</reference>
<dbReference type="AlphaFoldDB" id="A0A1I8JND2"/>
<protein>
    <submittedName>
        <fullName evidence="3">Uncharacterized protein</fullName>
    </submittedName>
</protein>
<feature type="compositionally biased region" description="Polar residues" evidence="1">
    <location>
        <begin position="203"/>
        <end position="219"/>
    </location>
</feature>
<dbReference type="WBParaSite" id="snap_masked-unitig_11062-processed-gene-0.1-mRNA-1">
    <property type="protein sequence ID" value="snap_masked-unitig_11062-processed-gene-0.1-mRNA-1"/>
    <property type="gene ID" value="snap_masked-unitig_11062-processed-gene-0.1"/>
</dbReference>
<evidence type="ECO:0000256" key="1">
    <source>
        <dbReference type="SAM" id="MobiDB-lite"/>
    </source>
</evidence>
<accession>A0A1I8JND2</accession>
<keyword evidence="2" id="KW-1185">Reference proteome</keyword>